<dbReference type="EMBL" id="CP113517">
    <property type="protein sequence ID" value="WAR43885.1"/>
    <property type="molecule type" value="Genomic_DNA"/>
</dbReference>
<evidence type="ECO:0000313" key="1">
    <source>
        <dbReference type="EMBL" id="WAR43885.1"/>
    </source>
</evidence>
<keyword evidence="2" id="KW-1185">Reference proteome</keyword>
<evidence type="ECO:0000313" key="2">
    <source>
        <dbReference type="Proteomes" id="UP001162780"/>
    </source>
</evidence>
<accession>A0ABY7GI96</accession>
<gene>
    <name evidence="1" type="ORF">NM686_016120</name>
</gene>
<organism evidence="1 2">
    <name type="scientific">Methylomonas rapida</name>
    <dbReference type="NCBI Taxonomy" id="2963939"/>
    <lineage>
        <taxon>Bacteria</taxon>
        <taxon>Pseudomonadati</taxon>
        <taxon>Pseudomonadota</taxon>
        <taxon>Gammaproteobacteria</taxon>
        <taxon>Methylococcales</taxon>
        <taxon>Methylococcaceae</taxon>
        <taxon>Methylomonas</taxon>
    </lineage>
</organism>
<proteinExistence type="predicted"/>
<sequence length="68" mass="7374">MVNWAEEAKALADLVELLALEIIDAIAQPDARQVQALYLITEAGQQLYAASINLKPDGEQTEGAEYAD</sequence>
<dbReference type="Proteomes" id="UP001162780">
    <property type="component" value="Chromosome"/>
</dbReference>
<dbReference type="RefSeq" id="WP_255188870.1">
    <property type="nucleotide sequence ID" value="NZ_CP113517.1"/>
</dbReference>
<name>A0ABY7GI96_9GAMM</name>
<reference evidence="1" key="1">
    <citation type="submission" date="2022-11" db="EMBL/GenBank/DDBJ databases">
        <title>Methylomonas rapida sp. nov., Carotenoid-Producing Obligate Methanotrophs with High Growth Characteristics and Biotechnological Potential.</title>
        <authorList>
            <person name="Tikhonova E.N."/>
            <person name="Suleimanov R.Z."/>
            <person name="Miroshnikov K."/>
            <person name="Oshkin I.Y."/>
            <person name="Belova S.E."/>
            <person name="Danilova O.V."/>
            <person name="Ashikhmin A."/>
            <person name="Konopkin A."/>
            <person name="But S.Y."/>
            <person name="Khmelenina V.N."/>
            <person name="Kuznetsov N."/>
            <person name="Pimenov N.V."/>
            <person name="Dedysh S.N."/>
        </authorList>
    </citation>
    <scope>NUCLEOTIDE SEQUENCE</scope>
    <source>
        <strain evidence="1">MP1</strain>
    </source>
</reference>
<protein>
    <submittedName>
        <fullName evidence="1">Uncharacterized protein</fullName>
    </submittedName>
</protein>